<keyword evidence="4" id="KW-1185">Reference proteome</keyword>
<dbReference type="SUPFAM" id="SSF54523">
    <property type="entry name" value="Pili subunits"/>
    <property type="match status" value="1"/>
</dbReference>
<dbReference type="InterPro" id="IPR012902">
    <property type="entry name" value="N_methyl_site"/>
</dbReference>
<dbReference type="EMBL" id="SJPR01000005">
    <property type="protein sequence ID" value="TWT95427.1"/>
    <property type="molecule type" value="Genomic_DNA"/>
</dbReference>
<feature type="transmembrane region" description="Helical" evidence="1">
    <location>
        <begin position="12"/>
        <end position="36"/>
    </location>
</feature>
<comment type="caution">
    <text evidence="3">The sequence shown here is derived from an EMBL/GenBank/DDBJ whole genome shotgun (WGS) entry which is preliminary data.</text>
</comment>
<evidence type="ECO:0000313" key="4">
    <source>
        <dbReference type="Proteomes" id="UP000317421"/>
    </source>
</evidence>
<dbReference type="AlphaFoldDB" id="A0A5C6A7R3"/>
<keyword evidence="1" id="KW-0472">Membrane</keyword>
<keyword evidence="1" id="KW-1133">Transmembrane helix</keyword>
<dbReference type="Pfam" id="PF07596">
    <property type="entry name" value="SBP_bac_10"/>
    <property type="match status" value="1"/>
</dbReference>
<accession>A0A5C6A7R3</accession>
<dbReference type="Pfam" id="PF07963">
    <property type="entry name" value="N_methyl"/>
    <property type="match status" value="1"/>
</dbReference>
<evidence type="ECO:0000259" key="2">
    <source>
        <dbReference type="Pfam" id="PF07596"/>
    </source>
</evidence>
<proteinExistence type="predicted"/>
<dbReference type="Proteomes" id="UP000317421">
    <property type="component" value="Unassembled WGS sequence"/>
</dbReference>
<gene>
    <name evidence="3" type="ORF">Pla108_35750</name>
</gene>
<evidence type="ECO:0000313" key="3">
    <source>
        <dbReference type="EMBL" id="TWT95427.1"/>
    </source>
</evidence>
<sequence>MASEPLTVRRAGFTLVELLVVVAIVGVLVALLLPAIQAARESARRAQCGNRLRQIALATLNYEAAAGHLPPAGITRTHHDAEFDVEVFNPFGGFQIGWGVLLLPYMDVGPVADRFDTTIHIAYQPADGPEHFLVEYACPSDDASGRAFKHLALTRGRRFAKGNYAAYCSPFHIDLQLLYRGALIAQGQTLASVEDGTSKTIAFSEVRTRDDESDERGIWSVPWSGASLLAFDMHPAGWRLGHNGTGEGAPFVLEDHAVFVANPDSVGETQRPNAQSPNADVLQLCGDTQRVTSTRDRMPCVRWNRTLGPRGYLSAAPRSNHPGGVNVACLDGHIEYLADSIDDFAMSYAISVNDGHLSAAAAIR</sequence>
<dbReference type="InterPro" id="IPR011453">
    <property type="entry name" value="DUF1559"/>
</dbReference>
<organism evidence="3 4">
    <name type="scientific">Botrimarina colliarenosi</name>
    <dbReference type="NCBI Taxonomy" id="2528001"/>
    <lineage>
        <taxon>Bacteria</taxon>
        <taxon>Pseudomonadati</taxon>
        <taxon>Planctomycetota</taxon>
        <taxon>Planctomycetia</taxon>
        <taxon>Pirellulales</taxon>
        <taxon>Lacipirellulaceae</taxon>
        <taxon>Botrimarina</taxon>
    </lineage>
</organism>
<protein>
    <recommendedName>
        <fullName evidence="2">DUF1559 domain-containing protein</fullName>
    </recommendedName>
</protein>
<name>A0A5C6A7R3_9BACT</name>
<dbReference type="PANTHER" id="PTHR30093:SF2">
    <property type="entry name" value="TYPE II SECRETION SYSTEM PROTEIN H"/>
    <property type="match status" value="1"/>
</dbReference>
<dbReference type="PANTHER" id="PTHR30093">
    <property type="entry name" value="GENERAL SECRETION PATHWAY PROTEIN G"/>
    <property type="match status" value="1"/>
</dbReference>
<dbReference type="NCBIfam" id="TIGR02532">
    <property type="entry name" value="IV_pilin_GFxxxE"/>
    <property type="match status" value="1"/>
</dbReference>
<dbReference type="InterPro" id="IPR045584">
    <property type="entry name" value="Pilin-like"/>
</dbReference>
<dbReference type="PROSITE" id="PS00409">
    <property type="entry name" value="PROKAR_NTER_METHYL"/>
    <property type="match status" value="1"/>
</dbReference>
<dbReference type="Gene3D" id="3.30.700.10">
    <property type="entry name" value="Glycoprotein, Type 4 Pilin"/>
    <property type="match status" value="1"/>
</dbReference>
<dbReference type="OrthoDB" id="251754at2"/>
<evidence type="ECO:0000256" key="1">
    <source>
        <dbReference type="SAM" id="Phobius"/>
    </source>
</evidence>
<feature type="domain" description="DUF1559" evidence="2">
    <location>
        <begin position="37"/>
        <end position="343"/>
    </location>
</feature>
<keyword evidence="1" id="KW-0812">Transmembrane</keyword>
<reference evidence="3 4" key="1">
    <citation type="submission" date="2019-02" db="EMBL/GenBank/DDBJ databases">
        <title>Deep-cultivation of Planctomycetes and their phenomic and genomic characterization uncovers novel biology.</title>
        <authorList>
            <person name="Wiegand S."/>
            <person name="Jogler M."/>
            <person name="Boedeker C."/>
            <person name="Pinto D."/>
            <person name="Vollmers J."/>
            <person name="Rivas-Marin E."/>
            <person name="Kohn T."/>
            <person name="Peeters S.H."/>
            <person name="Heuer A."/>
            <person name="Rast P."/>
            <person name="Oberbeckmann S."/>
            <person name="Bunk B."/>
            <person name="Jeske O."/>
            <person name="Meyerdierks A."/>
            <person name="Storesund J.E."/>
            <person name="Kallscheuer N."/>
            <person name="Luecker S."/>
            <person name="Lage O.M."/>
            <person name="Pohl T."/>
            <person name="Merkel B.J."/>
            <person name="Hornburger P."/>
            <person name="Mueller R.-W."/>
            <person name="Bruemmer F."/>
            <person name="Labrenz M."/>
            <person name="Spormann A.M."/>
            <person name="Op Den Camp H."/>
            <person name="Overmann J."/>
            <person name="Amann R."/>
            <person name="Jetten M.S.M."/>
            <person name="Mascher T."/>
            <person name="Medema M.H."/>
            <person name="Devos D.P."/>
            <person name="Kaster A.-K."/>
            <person name="Ovreas L."/>
            <person name="Rohde M."/>
            <person name="Galperin M.Y."/>
            <person name="Jogler C."/>
        </authorList>
    </citation>
    <scope>NUCLEOTIDE SEQUENCE [LARGE SCALE GENOMIC DNA]</scope>
    <source>
        <strain evidence="3 4">Pla108</strain>
    </source>
</reference>